<feature type="domain" description="Glycosyltransferase 2-like" evidence="1">
    <location>
        <begin position="8"/>
        <end position="152"/>
    </location>
</feature>
<proteinExistence type="predicted"/>
<dbReference type="Proteomes" id="UP000274046">
    <property type="component" value="Unassembled WGS sequence"/>
</dbReference>
<organism evidence="2 3">
    <name type="scientific">Pedobacter jejuensis</name>
    <dbReference type="NCBI Taxonomy" id="1268550"/>
    <lineage>
        <taxon>Bacteria</taxon>
        <taxon>Pseudomonadati</taxon>
        <taxon>Bacteroidota</taxon>
        <taxon>Sphingobacteriia</taxon>
        <taxon>Sphingobacteriales</taxon>
        <taxon>Sphingobacteriaceae</taxon>
        <taxon>Pedobacter</taxon>
    </lineage>
</organism>
<dbReference type="EMBL" id="RBEE01000006">
    <property type="protein sequence ID" value="RNL55413.1"/>
    <property type="molecule type" value="Genomic_DNA"/>
</dbReference>
<dbReference type="GO" id="GO:0016740">
    <property type="term" value="F:transferase activity"/>
    <property type="evidence" value="ECO:0007669"/>
    <property type="project" value="UniProtKB-KW"/>
</dbReference>
<dbReference type="RefSeq" id="WP_123204750.1">
    <property type="nucleotide sequence ID" value="NZ_RBEE01000006.1"/>
</dbReference>
<sequence>METKYLISFCTVSMNRLHHLKHTLERNILANLSYSNLEYILLDYNSSDGTKTWVMNNMKKYLKSGILKYYHNAQPIQFDRSHSRNMAFRLATGDLLCNVDADNFLGVNFAQFINQNFQHNNEIFLTPQFYYRDVIGRLVIKATDFKKSRGYHESMSGYGFEDIELYRRLSIRKLKHVRFFNKAFLEVIHHSNQERFANEHIGQNCKDIYLRYIQPDKTEVLYFYIDGTFEMGCFLDNEEKKQTELQNEFDNKISLEREWTKGYWKQLLNGIALKIGAEKNKNFHNYKNKGGFYHSASNKRYFKVGNIELQNHLKLLKSEMENRSRLKQFLTQPMDHVNVDGYGKGVVTLNFIETIYLK</sequence>
<dbReference type="InterPro" id="IPR001173">
    <property type="entry name" value="Glyco_trans_2-like"/>
</dbReference>
<reference evidence="2 3" key="1">
    <citation type="submission" date="2018-10" db="EMBL/GenBank/DDBJ databases">
        <title>Genome sequencing of Pedobacter jejuensis TNB23.</title>
        <authorList>
            <person name="Cho Y.-J."/>
            <person name="Cho A."/>
            <person name="Kim O.-S."/>
        </authorList>
    </citation>
    <scope>NUCLEOTIDE SEQUENCE [LARGE SCALE GENOMIC DNA]</scope>
    <source>
        <strain evidence="2 3">TNB23</strain>
    </source>
</reference>
<dbReference type="Pfam" id="PF00535">
    <property type="entry name" value="Glycos_transf_2"/>
    <property type="match status" value="1"/>
</dbReference>
<evidence type="ECO:0000259" key="1">
    <source>
        <dbReference type="Pfam" id="PF00535"/>
    </source>
</evidence>
<protein>
    <submittedName>
        <fullName evidence="2">Glycosyltransferase family 2 protein</fullName>
    </submittedName>
</protein>
<gene>
    <name evidence="2" type="ORF">D7004_04855</name>
</gene>
<dbReference type="SUPFAM" id="SSF53448">
    <property type="entry name" value="Nucleotide-diphospho-sugar transferases"/>
    <property type="match status" value="1"/>
</dbReference>
<dbReference type="Gene3D" id="3.90.550.10">
    <property type="entry name" value="Spore Coat Polysaccharide Biosynthesis Protein SpsA, Chain A"/>
    <property type="match status" value="1"/>
</dbReference>
<dbReference type="CDD" id="cd00761">
    <property type="entry name" value="Glyco_tranf_GTA_type"/>
    <property type="match status" value="1"/>
</dbReference>
<dbReference type="InterPro" id="IPR029044">
    <property type="entry name" value="Nucleotide-diphossugar_trans"/>
</dbReference>
<accession>A0A3N0BZU2</accession>
<evidence type="ECO:0000313" key="2">
    <source>
        <dbReference type="EMBL" id="RNL55413.1"/>
    </source>
</evidence>
<evidence type="ECO:0000313" key="3">
    <source>
        <dbReference type="Proteomes" id="UP000274046"/>
    </source>
</evidence>
<name>A0A3N0BZU2_9SPHI</name>
<dbReference type="OrthoDB" id="6717394at2"/>
<keyword evidence="3" id="KW-1185">Reference proteome</keyword>
<comment type="caution">
    <text evidence="2">The sequence shown here is derived from an EMBL/GenBank/DDBJ whole genome shotgun (WGS) entry which is preliminary data.</text>
</comment>
<dbReference type="AlphaFoldDB" id="A0A3N0BZU2"/>
<keyword evidence="2" id="KW-0808">Transferase</keyword>